<gene>
    <name evidence="2" type="ORF">VP1G_02934</name>
</gene>
<evidence type="ECO:0000313" key="3">
    <source>
        <dbReference type="Proteomes" id="UP000078576"/>
    </source>
</evidence>
<name>A0A194UV29_CYTMA</name>
<feature type="region of interest" description="Disordered" evidence="1">
    <location>
        <begin position="1"/>
        <end position="28"/>
    </location>
</feature>
<protein>
    <submittedName>
        <fullName evidence="2">Uncharacterized protein</fullName>
    </submittedName>
</protein>
<evidence type="ECO:0000313" key="2">
    <source>
        <dbReference type="EMBL" id="KUI55572.1"/>
    </source>
</evidence>
<feature type="compositionally biased region" description="Basic and acidic residues" evidence="1">
    <location>
        <begin position="330"/>
        <end position="341"/>
    </location>
</feature>
<reference evidence="3" key="1">
    <citation type="submission" date="2014-12" db="EMBL/GenBank/DDBJ databases">
        <title>Genome Sequence of Valsa Canker Pathogens Uncovers a Specific Adaption of Colonization on Woody Bark.</title>
        <authorList>
            <person name="Yin Z."/>
            <person name="Liu H."/>
            <person name="Gao X."/>
            <person name="Li Z."/>
            <person name="Song N."/>
            <person name="Ke X."/>
            <person name="Dai Q."/>
            <person name="Wu Y."/>
            <person name="Sun Y."/>
            <person name="Xu J.-R."/>
            <person name="Kang Z.K."/>
            <person name="Wang L."/>
            <person name="Huang L."/>
        </authorList>
    </citation>
    <scope>NUCLEOTIDE SEQUENCE [LARGE SCALE GENOMIC DNA]</scope>
    <source>
        <strain evidence="3">SXYL134</strain>
    </source>
</reference>
<keyword evidence="3" id="KW-1185">Reference proteome</keyword>
<feature type="compositionally biased region" description="Basic and acidic residues" evidence="1">
    <location>
        <begin position="253"/>
        <end position="272"/>
    </location>
</feature>
<organism evidence="2 3">
    <name type="scientific">Cytospora mali</name>
    <name type="common">Apple Valsa canker fungus</name>
    <name type="synonym">Valsa mali</name>
    <dbReference type="NCBI Taxonomy" id="578113"/>
    <lineage>
        <taxon>Eukaryota</taxon>
        <taxon>Fungi</taxon>
        <taxon>Dikarya</taxon>
        <taxon>Ascomycota</taxon>
        <taxon>Pezizomycotina</taxon>
        <taxon>Sordariomycetes</taxon>
        <taxon>Sordariomycetidae</taxon>
        <taxon>Diaporthales</taxon>
        <taxon>Cytosporaceae</taxon>
        <taxon>Cytospora</taxon>
    </lineage>
</organism>
<evidence type="ECO:0000256" key="1">
    <source>
        <dbReference type="SAM" id="MobiDB-lite"/>
    </source>
</evidence>
<feature type="compositionally biased region" description="Polar residues" evidence="1">
    <location>
        <begin position="243"/>
        <end position="252"/>
    </location>
</feature>
<feature type="region of interest" description="Disordered" evidence="1">
    <location>
        <begin position="206"/>
        <end position="341"/>
    </location>
</feature>
<proteinExistence type="predicted"/>
<dbReference type="AlphaFoldDB" id="A0A194UV29"/>
<dbReference type="EMBL" id="KN714681">
    <property type="protein sequence ID" value="KUI55572.1"/>
    <property type="molecule type" value="Genomic_DNA"/>
</dbReference>
<dbReference type="Proteomes" id="UP000078576">
    <property type="component" value="Unassembled WGS sequence"/>
</dbReference>
<feature type="compositionally biased region" description="Basic and acidic residues" evidence="1">
    <location>
        <begin position="301"/>
        <end position="314"/>
    </location>
</feature>
<accession>A0A194UV29</accession>
<dbReference type="OrthoDB" id="5220426at2759"/>
<sequence length="341" mass="38614">MGVMEKPNGKPQILMKRTGSSKPLERPETPKIKDDKILLLDGPRTLKPWIEQTKRMAAGMNCIDALKIRDIIPRGVSPKSEADWMRKLRTETAQHIVLSRITPAVFAYMRVLGYNGICGKNAAETYEFAKLAAGRMHIPHNAGKQGVGPDQCPSEEEVDRMVWEWQFSKRENYPNEVSYDMAMTWLGKMLQRRAETDEGVREVLETIEQQDRKRRKSEPMVDSDVFEQPTGKRKSRDDEAESSGVNASSCQSNERELKKPRSTETKDDEPRGSRKKQMKAPEAQPEAKKSTRGPTQPDMVILEKPRIKSLDVVRKGATSPGQVFDTGHLSPRDLKSEPSEI</sequence>